<gene>
    <name evidence="2" type="primary">cefD</name>
    <name evidence="2" type="ORF">DSM104329_02900</name>
</gene>
<dbReference type="GO" id="GO:0045439">
    <property type="term" value="F:isopenicillin-N epimerase activity"/>
    <property type="evidence" value="ECO:0007669"/>
    <property type="project" value="UniProtKB-EC"/>
</dbReference>
<dbReference type="InterPro" id="IPR015422">
    <property type="entry name" value="PyrdxlP-dep_Trfase_small"/>
</dbReference>
<keyword evidence="3" id="KW-1185">Reference proteome</keyword>
<dbReference type="InterPro" id="IPR000192">
    <property type="entry name" value="Aminotrans_V_dom"/>
</dbReference>
<dbReference type="EC" id="5.1.1.17" evidence="2"/>
<dbReference type="InterPro" id="IPR015424">
    <property type="entry name" value="PyrdxlP-dep_Trfase"/>
</dbReference>
<dbReference type="PANTHER" id="PTHR43586:SF21">
    <property type="entry name" value="PYRIDOXAL PHOSPHATE (PLP)-DEPENDENT ASPARTATE AMINOTRANSFERASE SUPERFAMILY"/>
    <property type="match status" value="1"/>
</dbReference>
<dbReference type="KEGG" id="sbae:DSM104329_02900"/>
<protein>
    <submittedName>
        <fullName evidence="2">Isopenicillin N epimerase</fullName>
        <ecNumber evidence="2">5.1.1.17</ecNumber>
    </submittedName>
</protein>
<reference evidence="2" key="1">
    <citation type="journal article" date="2022" name="Int. J. Syst. Evol. Microbiol.">
        <title>Pseudomonas aegrilactucae sp. nov. and Pseudomonas morbosilactucae sp. nov., pathogens causing bacterial rot of lettuce in Japan.</title>
        <authorList>
            <person name="Sawada H."/>
            <person name="Fujikawa T."/>
            <person name="Satou M."/>
        </authorList>
    </citation>
    <scope>NUCLEOTIDE SEQUENCE</scope>
    <source>
        <strain evidence="2">0166_1</strain>
    </source>
</reference>
<evidence type="ECO:0000259" key="1">
    <source>
        <dbReference type="Pfam" id="PF00266"/>
    </source>
</evidence>
<dbReference type="RefSeq" id="WP_259316164.1">
    <property type="nucleotide sequence ID" value="NZ_CP087164.1"/>
</dbReference>
<sequence>MTAAVERFRGLWEPTGVYCNTASFGLPPRPGWEALQNALADWHAGRTSWEGWGEATETARASFARLVGVPVERVAVGATVSELMGCVVTALPAGARVVVPDIEFTSTLFPVLVQERLEVRTVPADRLADAIADGADAAAFSAVQMATGEVADLPAVAAAARSAGTLTLCDATQAVGWLPLDGFAFDAVLGHAYKWLMSPRGSAFAAVSDRLLEHAVPHSAGWYAGDDVHKSYFGPPLRLAASARRLDTSPAWFSWMGTAPALALVEEIGVGAIHRHDVALANRFRAGLGLEPAASAIVSAEVPGGFDRLQRAGIVAAERGGRLRTSWHAYNDEADVDRVLDVLTG</sequence>
<dbReference type="AlphaFoldDB" id="A0A9E7C1B4"/>
<dbReference type="Gene3D" id="3.90.1150.10">
    <property type="entry name" value="Aspartate Aminotransferase, domain 1"/>
    <property type="match status" value="1"/>
</dbReference>
<feature type="domain" description="Aminotransferase class V" evidence="1">
    <location>
        <begin position="54"/>
        <end position="289"/>
    </location>
</feature>
<keyword evidence="2" id="KW-0413">Isomerase</keyword>
<dbReference type="Gene3D" id="3.40.640.10">
    <property type="entry name" value="Type I PLP-dependent aspartate aminotransferase-like (Major domain)"/>
    <property type="match status" value="1"/>
</dbReference>
<organism evidence="2 3">
    <name type="scientific">Capillimicrobium parvum</name>
    <dbReference type="NCBI Taxonomy" id="2884022"/>
    <lineage>
        <taxon>Bacteria</taxon>
        <taxon>Bacillati</taxon>
        <taxon>Actinomycetota</taxon>
        <taxon>Thermoleophilia</taxon>
        <taxon>Solirubrobacterales</taxon>
        <taxon>Capillimicrobiaceae</taxon>
        <taxon>Capillimicrobium</taxon>
    </lineage>
</organism>
<dbReference type="SUPFAM" id="SSF53383">
    <property type="entry name" value="PLP-dependent transferases"/>
    <property type="match status" value="1"/>
</dbReference>
<accession>A0A9E7C1B4</accession>
<dbReference type="PANTHER" id="PTHR43586">
    <property type="entry name" value="CYSTEINE DESULFURASE"/>
    <property type="match status" value="1"/>
</dbReference>
<dbReference type="Pfam" id="PF00266">
    <property type="entry name" value="Aminotran_5"/>
    <property type="match status" value="1"/>
</dbReference>
<evidence type="ECO:0000313" key="2">
    <source>
        <dbReference type="EMBL" id="UGS36494.1"/>
    </source>
</evidence>
<proteinExistence type="predicted"/>
<dbReference type="Proteomes" id="UP001162834">
    <property type="component" value="Chromosome"/>
</dbReference>
<dbReference type="InterPro" id="IPR015421">
    <property type="entry name" value="PyrdxlP-dep_Trfase_major"/>
</dbReference>
<evidence type="ECO:0000313" key="3">
    <source>
        <dbReference type="Proteomes" id="UP001162834"/>
    </source>
</evidence>
<name>A0A9E7C1B4_9ACTN</name>
<dbReference type="EMBL" id="CP087164">
    <property type="protein sequence ID" value="UGS36494.1"/>
    <property type="molecule type" value="Genomic_DNA"/>
</dbReference>